<evidence type="ECO:0000256" key="2">
    <source>
        <dbReference type="ARBA" id="ARBA00022552"/>
    </source>
</evidence>
<dbReference type="PANTHER" id="PTHR47816">
    <property type="entry name" value="RIBOSOMAL RNA SMALL SUBUNIT METHYLTRANSFERASE C"/>
    <property type="match status" value="1"/>
</dbReference>
<dbReference type="GO" id="GO:0006364">
    <property type="term" value="P:rRNA processing"/>
    <property type="evidence" value="ECO:0007669"/>
    <property type="project" value="UniProtKB-KW"/>
</dbReference>
<reference evidence="7" key="2">
    <citation type="submission" date="2020-09" db="EMBL/GenBank/DDBJ databases">
        <authorList>
            <person name="Sun Q."/>
            <person name="Kim S."/>
        </authorList>
    </citation>
    <scope>NUCLEOTIDE SEQUENCE</scope>
    <source>
        <strain evidence="7">KCTC 23077</strain>
    </source>
</reference>
<sequence length="348" mass="37307">MHRVSASDADAGRVLDSLMLPFDRGMLDWPASGVLCLRARPGVAMTGRRGLVCSQGFKPDADALEAAGFELDADPARRYEVVLVLPPRQRDEARALFAEAIARCAPGGRVVASVANNAGAKTAEGDLAAVAGGVSVESKYKCRVFWTAPLQGPADPALAAQWTAADTPRPIAGGRFLSRPGLFAWDRIDPASALLAQHLPADLAGDAADLGAGFGFLSAELLERCPAIRTLDVIEAEARALELARTNLERYQDRAELHFHWLDATRGLPGRYDVIVTNPPFHAGDRLDRPGLGRRFIDVAAAALRPRGRLWLVANRHLPYEDTFAAAFAQVRTVAFGGGFKVIEGVRA</sequence>
<accession>A0A918W913</accession>
<dbReference type="AlphaFoldDB" id="A0A918W913"/>
<evidence type="ECO:0000256" key="3">
    <source>
        <dbReference type="ARBA" id="ARBA00022603"/>
    </source>
</evidence>
<dbReference type="GO" id="GO:0008757">
    <property type="term" value="F:S-adenosylmethionine-dependent methyltransferase activity"/>
    <property type="evidence" value="ECO:0007669"/>
    <property type="project" value="InterPro"/>
</dbReference>
<proteinExistence type="predicted"/>
<dbReference type="GO" id="GO:0032259">
    <property type="term" value="P:methylation"/>
    <property type="evidence" value="ECO:0007669"/>
    <property type="project" value="UniProtKB-KW"/>
</dbReference>
<evidence type="ECO:0000256" key="4">
    <source>
        <dbReference type="ARBA" id="ARBA00022679"/>
    </source>
</evidence>
<evidence type="ECO:0000313" key="7">
    <source>
        <dbReference type="EMBL" id="GHA79765.1"/>
    </source>
</evidence>
<dbReference type="InterPro" id="IPR029063">
    <property type="entry name" value="SAM-dependent_MTases_sf"/>
</dbReference>
<dbReference type="InterPro" id="IPR007848">
    <property type="entry name" value="Small_mtfrase_dom"/>
</dbReference>
<reference evidence="7" key="1">
    <citation type="journal article" date="2014" name="Int. J. Syst. Evol. Microbiol.">
        <title>Complete genome sequence of Corynebacterium casei LMG S-19264T (=DSM 44701T), isolated from a smear-ripened cheese.</title>
        <authorList>
            <consortium name="US DOE Joint Genome Institute (JGI-PGF)"/>
            <person name="Walter F."/>
            <person name="Albersmeier A."/>
            <person name="Kalinowski J."/>
            <person name="Ruckert C."/>
        </authorList>
    </citation>
    <scope>NUCLEOTIDE SEQUENCE</scope>
    <source>
        <strain evidence="7">KCTC 23077</strain>
    </source>
</reference>
<keyword evidence="8" id="KW-1185">Reference proteome</keyword>
<keyword evidence="4" id="KW-0808">Transferase</keyword>
<keyword evidence="1" id="KW-0963">Cytoplasm</keyword>
<evidence type="ECO:0000313" key="8">
    <source>
        <dbReference type="Proteomes" id="UP000646426"/>
    </source>
</evidence>
<dbReference type="GO" id="GO:0003676">
    <property type="term" value="F:nucleic acid binding"/>
    <property type="evidence" value="ECO:0007669"/>
    <property type="project" value="InterPro"/>
</dbReference>
<keyword evidence="5" id="KW-0949">S-adenosyl-L-methionine</keyword>
<dbReference type="SUPFAM" id="SSF53335">
    <property type="entry name" value="S-adenosyl-L-methionine-dependent methyltransferases"/>
    <property type="match status" value="1"/>
</dbReference>
<dbReference type="EMBL" id="BMYD01000002">
    <property type="protein sequence ID" value="GHA79765.1"/>
    <property type="molecule type" value="Genomic_DNA"/>
</dbReference>
<dbReference type="Pfam" id="PF05175">
    <property type="entry name" value="MTS"/>
    <property type="match status" value="1"/>
</dbReference>
<comment type="caution">
    <text evidence="7">The sequence shown here is derived from an EMBL/GenBank/DDBJ whole genome shotgun (WGS) entry which is preliminary data.</text>
</comment>
<dbReference type="GO" id="GO:0008170">
    <property type="term" value="F:N-methyltransferase activity"/>
    <property type="evidence" value="ECO:0007669"/>
    <property type="project" value="UniProtKB-ARBA"/>
</dbReference>
<name>A0A918W913_9GAMM</name>
<gene>
    <name evidence="7" type="primary">rsmC</name>
    <name evidence="7" type="ORF">GCM10007067_16660</name>
</gene>
<feature type="domain" description="Methyltransferase small" evidence="6">
    <location>
        <begin position="175"/>
        <end position="343"/>
    </location>
</feature>
<dbReference type="Gene3D" id="3.40.50.150">
    <property type="entry name" value="Vaccinia Virus protein VP39"/>
    <property type="match status" value="2"/>
</dbReference>
<dbReference type="InterPro" id="IPR046977">
    <property type="entry name" value="RsmC/RlmG"/>
</dbReference>
<dbReference type="InterPro" id="IPR002052">
    <property type="entry name" value="DNA_methylase_N6_adenine_CS"/>
</dbReference>
<protein>
    <submittedName>
        <fullName evidence="7">16S rRNA methyltransferase</fullName>
    </submittedName>
</protein>
<dbReference type="PROSITE" id="PS00092">
    <property type="entry name" value="N6_MTASE"/>
    <property type="match status" value="1"/>
</dbReference>
<evidence type="ECO:0000256" key="1">
    <source>
        <dbReference type="ARBA" id="ARBA00022490"/>
    </source>
</evidence>
<evidence type="ECO:0000256" key="5">
    <source>
        <dbReference type="ARBA" id="ARBA00022691"/>
    </source>
</evidence>
<keyword evidence="3 7" id="KW-0489">Methyltransferase</keyword>
<organism evidence="7 8">
    <name type="scientific">Cognatilysobacter bugurensis</name>
    <dbReference type="NCBI Taxonomy" id="543356"/>
    <lineage>
        <taxon>Bacteria</taxon>
        <taxon>Pseudomonadati</taxon>
        <taxon>Pseudomonadota</taxon>
        <taxon>Gammaproteobacteria</taxon>
        <taxon>Lysobacterales</taxon>
        <taxon>Lysobacteraceae</taxon>
        <taxon>Cognatilysobacter</taxon>
    </lineage>
</organism>
<keyword evidence="2" id="KW-0698">rRNA processing</keyword>
<dbReference type="Proteomes" id="UP000646426">
    <property type="component" value="Unassembled WGS sequence"/>
</dbReference>
<dbReference type="PANTHER" id="PTHR47816:SF4">
    <property type="entry name" value="RIBOSOMAL RNA SMALL SUBUNIT METHYLTRANSFERASE C"/>
    <property type="match status" value="1"/>
</dbReference>
<dbReference type="CDD" id="cd02440">
    <property type="entry name" value="AdoMet_MTases"/>
    <property type="match status" value="1"/>
</dbReference>
<evidence type="ECO:0000259" key="6">
    <source>
        <dbReference type="Pfam" id="PF05175"/>
    </source>
</evidence>